<reference evidence="3" key="1">
    <citation type="submission" date="2022-07" db="EMBL/GenBank/DDBJ databases">
        <title>Characterization of the Novel Bacterium Alteromonas immobilis LMIT006 and Alteromonas gregis LMIT007.</title>
        <authorList>
            <person name="Lin X."/>
        </authorList>
    </citation>
    <scope>NUCLEOTIDE SEQUENCE</scope>
    <source>
        <strain evidence="3">LMIT007</strain>
    </source>
</reference>
<dbReference type="Proteomes" id="UP001165413">
    <property type="component" value="Unassembled WGS sequence"/>
</dbReference>
<feature type="region of interest" description="Disordered" evidence="1">
    <location>
        <begin position="1"/>
        <end position="45"/>
    </location>
</feature>
<feature type="compositionally biased region" description="Polar residues" evidence="1">
    <location>
        <begin position="1"/>
        <end position="16"/>
    </location>
</feature>
<feature type="compositionally biased region" description="Polar residues" evidence="1">
    <location>
        <begin position="22"/>
        <end position="45"/>
    </location>
</feature>
<protein>
    <submittedName>
        <fullName evidence="3">Thioredoxin fold domain-containing protein</fullName>
    </submittedName>
</protein>
<dbReference type="PANTHER" id="PTHR42852:SF17">
    <property type="entry name" value="THIOREDOXIN-LIKE PROTEIN HI_1115"/>
    <property type="match status" value="1"/>
</dbReference>
<gene>
    <name evidence="3" type="ORF">NLF92_06410</name>
</gene>
<feature type="domain" description="Thioredoxin" evidence="2">
    <location>
        <begin position="94"/>
        <end position="227"/>
    </location>
</feature>
<dbReference type="Pfam" id="PF13098">
    <property type="entry name" value="Thioredoxin_2"/>
    <property type="match status" value="1"/>
</dbReference>
<dbReference type="InterPro" id="IPR036249">
    <property type="entry name" value="Thioredoxin-like_sf"/>
</dbReference>
<dbReference type="SUPFAM" id="SSF52833">
    <property type="entry name" value="Thioredoxin-like"/>
    <property type="match status" value="1"/>
</dbReference>
<dbReference type="RefSeq" id="WP_254099980.1">
    <property type="nucleotide sequence ID" value="NZ_JANATA010000009.1"/>
</dbReference>
<organism evidence="3 4">
    <name type="scientific">Opacimonas viscosa</name>
    <dbReference type="NCBI Taxonomy" id="2961944"/>
    <lineage>
        <taxon>Bacteria</taxon>
        <taxon>Pseudomonadati</taxon>
        <taxon>Pseudomonadota</taxon>
        <taxon>Gammaproteobacteria</taxon>
        <taxon>Alteromonadales</taxon>
        <taxon>Alteromonadaceae</taxon>
        <taxon>Opacimonas</taxon>
    </lineage>
</organism>
<evidence type="ECO:0000256" key="1">
    <source>
        <dbReference type="SAM" id="MobiDB-lite"/>
    </source>
</evidence>
<evidence type="ECO:0000313" key="4">
    <source>
        <dbReference type="Proteomes" id="UP001165413"/>
    </source>
</evidence>
<dbReference type="EMBL" id="JANATA010000009">
    <property type="protein sequence ID" value="MCP3428575.1"/>
    <property type="molecule type" value="Genomic_DNA"/>
</dbReference>
<evidence type="ECO:0000313" key="3">
    <source>
        <dbReference type="EMBL" id="MCP3428575.1"/>
    </source>
</evidence>
<accession>A0AA42BL91</accession>
<keyword evidence="4" id="KW-1185">Reference proteome</keyword>
<dbReference type="Gene3D" id="3.40.30.10">
    <property type="entry name" value="Glutaredoxin"/>
    <property type="match status" value="1"/>
</dbReference>
<dbReference type="InterPro" id="IPR050553">
    <property type="entry name" value="Thioredoxin_ResA/DsbE_sf"/>
</dbReference>
<evidence type="ECO:0000259" key="2">
    <source>
        <dbReference type="PROSITE" id="PS51352"/>
    </source>
</evidence>
<dbReference type="InterPro" id="IPR012336">
    <property type="entry name" value="Thioredoxin-like_fold"/>
</dbReference>
<comment type="caution">
    <text evidence="3">The sequence shown here is derived from an EMBL/GenBank/DDBJ whole genome shotgun (WGS) entry which is preliminary data.</text>
</comment>
<sequence length="227" mass="24871">MHTALSHSQQPTQQDNSDGDPTVQSDSAEPNRTLMQDQVPQQNPSMVSDKVITTNNNSAQKALLTMARWGKECIIFIVIFVGILAWQQKDMLSADGSVVVPNAEFVSIDGKTQALLASDKPTLLYFFAPWCKVCELSISNVDTFDPNQVKVVKVALEYASAEEVAIFADKTQTQRNIVFGTKAVQQQFAVTAFPSVYIVEPDGTIVGRSVGYTTSLGYKLRVAFGTR</sequence>
<dbReference type="InterPro" id="IPR013766">
    <property type="entry name" value="Thioredoxin_domain"/>
</dbReference>
<proteinExistence type="predicted"/>
<name>A0AA42BL91_9ALTE</name>
<dbReference type="PROSITE" id="PS51352">
    <property type="entry name" value="THIOREDOXIN_2"/>
    <property type="match status" value="1"/>
</dbReference>
<dbReference type="AlphaFoldDB" id="A0AA42BL91"/>
<dbReference type="PANTHER" id="PTHR42852">
    <property type="entry name" value="THIOL:DISULFIDE INTERCHANGE PROTEIN DSBE"/>
    <property type="match status" value="1"/>
</dbReference>